<dbReference type="AlphaFoldDB" id="A0A9D2P9N9"/>
<accession>A0A9D2P9N9</accession>
<evidence type="ECO:0000313" key="5">
    <source>
        <dbReference type="Proteomes" id="UP000823906"/>
    </source>
</evidence>
<comment type="caution">
    <text evidence="4">The sequence shown here is derived from an EMBL/GenBank/DDBJ whole genome shotgun (WGS) entry which is preliminary data.</text>
</comment>
<name>A0A9D2P9N9_9FIRM</name>
<feature type="chain" id="PRO_5039111068" evidence="2">
    <location>
        <begin position="30"/>
        <end position="442"/>
    </location>
</feature>
<dbReference type="Gene3D" id="3.90.1010.20">
    <property type="match status" value="2"/>
</dbReference>
<evidence type="ECO:0000259" key="3">
    <source>
        <dbReference type="SMART" id="SM00900"/>
    </source>
</evidence>
<feature type="region of interest" description="Disordered" evidence="1">
    <location>
        <begin position="117"/>
        <end position="138"/>
    </location>
</feature>
<keyword evidence="2" id="KW-0732">Signal</keyword>
<reference evidence="4" key="1">
    <citation type="journal article" date="2021" name="PeerJ">
        <title>Extensive microbial diversity within the chicken gut microbiome revealed by metagenomics and culture.</title>
        <authorList>
            <person name="Gilroy R."/>
            <person name="Ravi A."/>
            <person name="Getino M."/>
            <person name="Pursley I."/>
            <person name="Horton D.L."/>
            <person name="Alikhan N.F."/>
            <person name="Baker D."/>
            <person name="Gharbi K."/>
            <person name="Hall N."/>
            <person name="Watson M."/>
            <person name="Adriaenssens E.M."/>
            <person name="Foster-Nyarko E."/>
            <person name="Jarju S."/>
            <person name="Secka A."/>
            <person name="Antonio M."/>
            <person name="Oren A."/>
            <person name="Chaudhuri R.R."/>
            <person name="La Ragione R."/>
            <person name="Hildebrand F."/>
            <person name="Pallen M.J."/>
        </authorList>
    </citation>
    <scope>NUCLEOTIDE SEQUENCE</scope>
    <source>
        <strain evidence="4">ChiSjej5B23-2810</strain>
    </source>
</reference>
<feature type="signal peptide" evidence="2">
    <location>
        <begin position="1"/>
        <end position="29"/>
    </location>
</feature>
<sequence length="442" mass="44660">MMKRILSIALSGALCFSLAACGGSSSSTAASSAAETLTGTAKGFGGDVTATLTVENGTITACTLTGDSETPDIGGAALEELQKQVVDANGYEIDGVSGATVTSDAVRKAVASAMGEEIAEEPAASSEAASSEAAEPAENVQIEGGLQIGQSYTAAHGDKCFTYAVAVVQDDVIVAAYLDEFQFMSAADGVTGVPNSDSDFGASYAEGKVLGSKRENAAYYSENMASAGSTVAIDANFDAIQNYAVGKTIDELSTAASDENAVDLVSGATLVDTAGYLNAIAEAARNAQENQAVEFTGESDQLTLNVAYGAAHGTKCFTLASALTDGENIVLSYIDDLQFMSTDDGVVGVPNSDGGFGENIAEGKVLASKRENNDYYSTNMAAAGSTVSIAANFDAIQNHINGMSIADTEALAAEESPVDSISGATLADTAGYLNAVVAAAQG</sequence>
<dbReference type="GO" id="GO:0016020">
    <property type="term" value="C:membrane"/>
    <property type="evidence" value="ECO:0007669"/>
    <property type="project" value="InterPro"/>
</dbReference>
<evidence type="ECO:0000313" key="4">
    <source>
        <dbReference type="EMBL" id="HJC46159.1"/>
    </source>
</evidence>
<dbReference type="Pfam" id="PF04205">
    <property type="entry name" value="FMN_bind"/>
    <property type="match status" value="1"/>
</dbReference>
<dbReference type="GO" id="GO:0010181">
    <property type="term" value="F:FMN binding"/>
    <property type="evidence" value="ECO:0007669"/>
    <property type="project" value="InterPro"/>
</dbReference>
<dbReference type="InterPro" id="IPR007329">
    <property type="entry name" value="FMN-bd"/>
</dbReference>
<dbReference type="EMBL" id="DWWN01000055">
    <property type="protein sequence ID" value="HJC46159.1"/>
    <property type="molecule type" value="Genomic_DNA"/>
</dbReference>
<proteinExistence type="predicted"/>
<dbReference type="Proteomes" id="UP000823906">
    <property type="component" value="Unassembled WGS sequence"/>
</dbReference>
<feature type="domain" description="FMN-binding" evidence="3">
    <location>
        <begin position="43"/>
        <end position="117"/>
    </location>
</feature>
<evidence type="ECO:0000256" key="2">
    <source>
        <dbReference type="SAM" id="SignalP"/>
    </source>
</evidence>
<dbReference type="PROSITE" id="PS51257">
    <property type="entry name" value="PROKAR_LIPOPROTEIN"/>
    <property type="match status" value="1"/>
</dbReference>
<evidence type="ECO:0000256" key="1">
    <source>
        <dbReference type="SAM" id="MobiDB-lite"/>
    </source>
</evidence>
<feature type="compositionally biased region" description="Low complexity" evidence="1">
    <location>
        <begin position="121"/>
        <end position="138"/>
    </location>
</feature>
<dbReference type="SMART" id="SM00900">
    <property type="entry name" value="FMN_bind"/>
    <property type="match status" value="1"/>
</dbReference>
<protein>
    <submittedName>
        <fullName evidence="4">FMN-binding protein</fullName>
    </submittedName>
</protein>
<reference evidence="4" key="2">
    <citation type="submission" date="2021-04" db="EMBL/GenBank/DDBJ databases">
        <authorList>
            <person name="Gilroy R."/>
        </authorList>
    </citation>
    <scope>NUCLEOTIDE SEQUENCE</scope>
    <source>
        <strain evidence="4">ChiSjej5B23-2810</strain>
    </source>
</reference>
<gene>
    <name evidence="4" type="ORF">H9703_08525</name>
</gene>
<organism evidence="4 5">
    <name type="scientific">Candidatus Faecalibacterium faecigallinarum</name>
    <dbReference type="NCBI Taxonomy" id="2838577"/>
    <lineage>
        <taxon>Bacteria</taxon>
        <taxon>Bacillati</taxon>
        <taxon>Bacillota</taxon>
        <taxon>Clostridia</taxon>
        <taxon>Eubacteriales</taxon>
        <taxon>Oscillospiraceae</taxon>
        <taxon>Faecalibacterium</taxon>
    </lineage>
</organism>